<dbReference type="GO" id="GO:0042910">
    <property type="term" value="F:xenobiotic transmembrane transporter activity"/>
    <property type="evidence" value="ECO:0007669"/>
    <property type="project" value="TreeGrafter"/>
</dbReference>
<dbReference type="Gene3D" id="1.20.1640.10">
    <property type="entry name" value="Multidrug efflux transporter AcrB transmembrane domain"/>
    <property type="match status" value="2"/>
</dbReference>
<reference evidence="3" key="1">
    <citation type="submission" date="2012-02" db="EMBL/GenBank/DDBJ databases">
        <title>Complete sequence of Desulfitobacterium dichloroeliminans LMG P-21439.</title>
        <authorList>
            <person name="Lucas S."/>
            <person name="Han J."/>
            <person name="Lapidus A."/>
            <person name="Cheng J.-F."/>
            <person name="Goodwin L."/>
            <person name="Pitluck S."/>
            <person name="Peters L."/>
            <person name="Ovchinnikova G."/>
            <person name="Teshima H."/>
            <person name="Detter J.C."/>
            <person name="Han C."/>
            <person name="Tapia R."/>
            <person name="Land M."/>
            <person name="Hauser L."/>
            <person name="Kyrpides N."/>
            <person name="Ivanova N."/>
            <person name="Pagani I."/>
            <person name="Kruse T."/>
            <person name="de Vos W.M."/>
            <person name="Boon N."/>
            <person name="Smidt H."/>
            <person name="Woyke T."/>
        </authorList>
    </citation>
    <scope>NUCLEOTIDE SEQUENCE [LARGE SCALE GENOMIC DNA]</scope>
    <source>
        <strain evidence="3">LMG P-21439 / DCA1</strain>
    </source>
</reference>
<dbReference type="SUPFAM" id="SSF82693">
    <property type="entry name" value="Multidrug efflux transporter AcrB pore domain, PN1, PN2, PC1 and PC2 subdomains"/>
    <property type="match status" value="2"/>
</dbReference>
<evidence type="ECO:0000313" key="3">
    <source>
        <dbReference type="Proteomes" id="UP000010797"/>
    </source>
</evidence>
<feature type="transmembrane region" description="Helical" evidence="1">
    <location>
        <begin position="880"/>
        <end position="900"/>
    </location>
</feature>
<dbReference type="PANTHER" id="PTHR32063">
    <property type="match status" value="1"/>
</dbReference>
<feature type="transmembrane region" description="Helical" evidence="1">
    <location>
        <begin position="520"/>
        <end position="537"/>
    </location>
</feature>
<accession>L0FDD0</accession>
<feature type="transmembrane region" description="Helical" evidence="1">
    <location>
        <begin position="955"/>
        <end position="974"/>
    </location>
</feature>
<dbReference type="RefSeq" id="WP_015263610.1">
    <property type="nucleotide sequence ID" value="NC_019903.1"/>
</dbReference>
<feature type="transmembrane region" description="Helical" evidence="1">
    <location>
        <begin position="430"/>
        <end position="451"/>
    </location>
</feature>
<keyword evidence="1" id="KW-1133">Transmembrane helix</keyword>
<dbReference type="Gene3D" id="3.30.2090.10">
    <property type="entry name" value="Multidrug efflux transporter AcrB TolC docking domain, DN and DC subdomains"/>
    <property type="match status" value="2"/>
</dbReference>
<feature type="transmembrane region" description="Helical" evidence="1">
    <location>
        <begin position="360"/>
        <end position="381"/>
    </location>
</feature>
<dbReference type="Gene3D" id="3.30.70.1440">
    <property type="entry name" value="Multidrug efflux transporter AcrB pore domain"/>
    <property type="match status" value="1"/>
</dbReference>
<keyword evidence="1" id="KW-0472">Membrane</keyword>
<feature type="transmembrane region" description="Helical" evidence="1">
    <location>
        <begin position="906"/>
        <end position="930"/>
    </location>
</feature>
<evidence type="ECO:0000313" key="2">
    <source>
        <dbReference type="EMBL" id="AGA70651.1"/>
    </source>
</evidence>
<dbReference type="STRING" id="871963.Desdi_3257"/>
<name>L0FDD0_DESDL</name>
<dbReference type="PRINTS" id="PR00702">
    <property type="entry name" value="ACRIFLAVINRP"/>
</dbReference>
<dbReference type="InterPro" id="IPR027463">
    <property type="entry name" value="AcrB_DN_DC_subdom"/>
</dbReference>
<dbReference type="Proteomes" id="UP000010797">
    <property type="component" value="Chromosome"/>
</dbReference>
<dbReference type="InterPro" id="IPR001036">
    <property type="entry name" value="Acrflvin-R"/>
</dbReference>
<dbReference type="eggNOG" id="COG0841">
    <property type="taxonomic scope" value="Bacteria"/>
</dbReference>
<dbReference type="Gene3D" id="3.30.70.1320">
    <property type="entry name" value="Multidrug efflux transporter AcrB pore domain like"/>
    <property type="match status" value="1"/>
</dbReference>
<feature type="transmembrane region" description="Helical" evidence="1">
    <location>
        <begin position="335"/>
        <end position="353"/>
    </location>
</feature>
<sequence>MKKNISYYAIKNSRFTIFLIILSVIAAGYSYYFLPRQESPDISAPKAIVTTVYPGASPEDVEELITKKIEDVVVEVEGYDFLSSTSKNGISMVAVFLENGVDADAAWDDMEEKLANLQAELPEQSLPMNVNTDFAETAGMLISISSDNKSYKELSDYADQLKDELSKIDGVQKFEIDGALSENIEIKVDIEKLNQYKISLEDISNMIKAENIQMPSGKVDNNELAIVVQTNAAYTTLDEIKNTVLITSPQNLSQVKIADIAEVSYQVDDSLPRFKLNGQKTVLLSGYFEGSVNAVLTGKNVEQKVNEFSKALPSEIAFNQVTFQPHDIERSINDFIINLIEAVILVIAVVFIGMGSRKAIIVSTTIPLSLALTFSAMYVLGIKLEQMSISALIISLGMLVDNAIVASDSIQYYIDQGKGQLEAVIEGVRAVSYAMLTSTLTIVFAFTPLLLMDSAVGQYVFGIPSVVIIALLSSYVCALVTTPFMAYFFFKKTDSKKIANTSKTRHFFSMLLEKALQRKIATVLIIFLAFGFSLLLVRQLEVSLFPKADKNILNLYVTSENASDINELDRLSSSVRELLMEQPEVVSIVEAIGDGLPKFYMTVSPASKSDDSGQTLVTFDLEKGKRFTTKGEFLDFIQAELNNNVVGGTVTAHLLDAGSSSAHPISVRVSARDMERLEQVIGLIEAEMEEIEGTINIGDTFVAQEYQFYVNVNENLAGSYGLTKYDVQKEITNALKGNATSILRRNSNEYPIRVMSNIETKEQLESLMIKSTKTGAKVPLKTIAAIETRAEYPTLTRYNRERSVEVYSDLLTGYEAKDIETQLMTRITALNLEDITVDFDSGQMALIKDSFSQLGVLGIFSLFLILTVLVLQFNSFKQAAIILSTIPVSFTGGILGLFLTGQNLSFTAFLGIVSLMGIVVGNGIILMDYINVELEAGRELQEACKAAAARRFSPIMNSSVTTVIGLIPLAISGGETFRPMAIAIISGLSLSTLLSLVVVPMLASIGNKKSNSVDPSANLTV</sequence>
<dbReference type="HOGENOM" id="CLU_002755_1_2_9"/>
<dbReference type="PANTHER" id="PTHR32063:SF18">
    <property type="entry name" value="CATION EFFLUX SYSTEM PROTEIN"/>
    <property type="match status" value="1"/>
</dbReference>
<feature type="transmembrane region" description="Helical" evidence="1">
    <location>
        <begin position="854"/>
        <end position="873"/>
    </location>
</feature>
<dbReference type="Gene3D" id="3.30.70.1430">
    <property type="entry name" value="Multidrug efflux transporter AcrB pore domain"/>
    <property type="match status" value="2"/>
</dbReference>
<organism evidence="2 3">
    <name type="scientific">Desulfitobacterium dichloroeliminans (strain LMG P-21439 / DCA1)</name>
    <dbReference type="NCBI Taxonomy" id="871963"/>
    <lineage>
        <taxon>Bacteria</taxon>
        <taxon>Bacillati</taxon>
        <taxon>Bacillota</taxon>
        <taxon>Clostridia</taxon>
        <taxon>Eubacteriales</taxon>
        <taxon>Desulfitobacteriaceae</taxon>
        <taxon>Desulfitobacterium</taxon>
    </lineage>
</organism>
<gene>
    <name evidence="2" type="ordered locus">Desdi_3257</name>
</gene>
<feature type="transmembrane region" description="Helical" evidence="1">
    <location>
        <begin position="463"/>
        <end position="490"/>
    </location>
</feature>
<dbReference type="OrthoDB" id="9757876at2"/>
<dbReference type="Pfam" id="PF00873">
    <property type="entry name" value="ACR_tran"/>
    <property type="match status" value="1"/>
</dbReference>
<evidence type="ECO:0000256" key="1">
    <source>
        <dbReference type="SAM" id="Phobius"/>
    </source>
</evidence>
<dbReference type="SUPFAM" id="SSF82866">
    <property type="entry name" value="Multidrug efflux transporter AcrB transmembrane domain"/>
    <property type="match status" value="2"/>
</dbReference>
<keyword evidence="1" id="KW-0812">Transmembrane</keyword>
<dbReference type="AlphaFoldDB" id="L0FDD0"/>
<dbReference type="KEGG" id="ddl:Desdi_3257"/>
<feature type="transmembrane region" description="Helical" evidence="1">
    <location>
        <begin position="387"/>
        <end position="410"/>
    </location>
</feature>
<proteinExistence type="predicted"/>
<protein>
    <submittedName>
        <fullName evidence="2">Cation/multidrug efflux pump</fullName>
    </submittedName>
</protein>
<feature type="transmembrane region" description="Helical" evidence="1">
    <location>
        <begin position="12"/>
        <end position="34"/>
    </location>
</feature>
<dbReference type="GO" id="GO:0005886">
    <property type="term" value="C:plasma membrane"/>
    <property type="evidence" value="ECO:0007669"/>
    <property type="project" value="TreeGrafter"/>
</dbReference>
<keyword evidence="3" id="KW-1185">Reference proteome</keyword>
<dbReference type="EMBL" id="CP003344">
    <property type="protein sequence ID" value="AGA70651.1"/>
    <property type="molecule type" value="Genomic_DNA"/>
</dbReference>
<feature type="transmembrane region" description="Helical" evidence="1">
    <location>
        <begin position="980"/>
        <end position="1003"/>
    </location>
</feature>
<dbReference type="SUPFAM" id="SSF82714">
    <property type="entry name" value="Multidrug efflux transporter AcrB TolC docking domain, DN and DC subdomains"/>
    <property type="match status" value="2"/>
</dbReference>